<proteinExistence type="predicted"/>
<sequence>MKNLKITIYAVVAFLLFFSNTVKAQNQMFWIHVDHVKPSMEATYEKVAKEFADACKTYNVPDFNFNVWRHDNGSYYYSSPLKSFADMDKDILKSMRDKMGAEKFKAMFDRFDKCYDSHQNFMATYVSDLSYMPEGKSAEGDYNKYYYMYVSPGNSEAVANKLKEIKELWAKKGSKLPYFIMHSGFGAEEEFYLAVIRAKDAQSQATASAENNKLLGDEWGKKWDELYPLLSHYKSESSYYKADLSYPEKK</sequence>
<dbReference type="AlphaFoldDB" id="A0AA96EWW0"/>
<organism evidence="2">
    <name type="scientific">Flavobacterium capsici</name>
    <dbReference type="NCBI Taxonomy" id="3075618"/>
    <lineage>
        <taxon>Bacteria</taxon>
        <taxon>Pseudomonadati</taxon>
        <taxon>Bacteroidota</taxon>
        <taxon>Flavobacteriia</taxon>
        <taxon>Flavobacteriales</taxon>
        <taxon>Flavobacteriaceae</taxon>
        <taxon>Flavobacterium</taxon>
    </lineage>
</organism>
<evidence type="ECO:0000313" key="2">
    <source>
        <dbReference type="EMBL" id="WNM18668.1"/>
    </source>
</evidence>
<keyword evidence="4" id="KW-1185">Reference proteome</keyword>
<evidence type="ECO:0000256" key="1">
    <source>
        <dbReference type="SAM" id="SignalP"/>
    </source>
</evidence>
<accession>A0AA96F222</accession>
<protein>
    <submittedName>
        <fullName evidence="2">Uncharacterized protein</fullName>
    </submittedName>
</protein>
<feature type="signal peptide" evidence="1">
    <location>
        <begin position="1"/>
        <end position="24"/>
    </location>
</feature>
<evidence type="ECO:0000313" key="3">
    <source>
        <dbReference type="EMBL" id="WNM22719.1"/>
    </source>
</evidence>
<gene>
    <name evidence="3" type="ORF">RN605_05010</name>
    <name evidence="2" type="ORF">RN608_11710</name>
</gene>
<keyword evidence="1" id="KW-0732">Signal</keyword>
<evidence type="ECO:0000313" key="4">
    <source>
        <dbReference type="Proteomes" id="UP001304515"/>
    </source>
</evidence>
<dbReference type="EMBL" id="CP134878">
    <property type="protein sequence ID" value="WNM18668.1"/>
    <property type="molecule type" value="Genomic_DNA"/>
</dbReference>
<dbReference type="EMBL" id="CP134890">
    <property type="protein sequence ID" value="WNM22719.1"/>
    <property type="molecule type" value="Genomic_DNA"/>
</dbReference>
<accession>A0AA96EWW0</accession>
<dbReference type="Proteomes" id="UP001304515">
    <property type="component" value="Chromosome"/>
</dbReference>
<feature type="chain" id="PRO_5044705141" evidence="1">
    <location>
        <begin position="25"/>
        <end position="250"/>
    </location>
</feature>
<dbReference type="RefSeq" id="WP_313322760.1">
    <property type="nucleotide sequence ID" value="NZ_CP134878.1"/>
</dbReference>
<dbReference type="KEGG" id="fcj:RN605_05010"/>
<reference evidence="2 4" key="1">
    <citation type="submission" date="2023-09" db="EMBL/GenBank/DDBJ databases">
        <title>Flavobacterium sp. a novel bacteria isolate from Pepper rhizosphere.</title>
        <authorList>
            <person name="Peng Y."/>
            <person name="Lee J."/>
        </authorList>
    </citation>
    <scope>NUCLEOTIDE SEQUENCE</scope>
    <source>
        <strain evidence="2">PMR2A8</strain>
        <strain evidence="3 4">PMTSA4</strain>
    </source>
</reference>
<name>A0AA96EWW0_9FLAO</name>